<keyword evidence="4" id="KW-1185">Reference proteome</keyword>
<feature type="transmembrane region" description="Helical" evidence="2">
    <location>
        <begin position="6"/>
        <end position="23"/>
    </location>
</feature>
<dbReference type="Proteomes" id="UP000294856">
    <property type="component" value="Unassembled WGS sequence"/>
</dbReference>
<feature type="region of interest" description="Disordered" evidence="1">
    <location>
        <begin position="203"/>
        <end position="231"/>
    </location>
</feature>
<keyword evidence="2" id="KW-0812">Transmembrane</keyword>
<gene>
    <name evidence="3" type="ORF">DFR71_3134</name>
</gene>
<evidence type="ECO:0000256" key="2">
    <source>
        <dbReference type="SAM" id="Phobius"/>
    </source>
</evidence>
<reference evidence="3 4" key="1">
    <citation type="submission" date="2019-03" db="EMBL/GenBank/DDBJ databases">
        <title>Genomic Encyclopedia of Type Strains, Phase IV (KMG-IV): sequencing the most valuable type-strain genomes for metagenomic binning, comparative biology and taxonomic classification.</title>
        <authorList>
            <person name="Goeker M."/>
        </authorList>
    </citation>
    <scope>NUCLEOTIDE SEQUENCE [LARGE SCALE GENOMIC DNA]</scope>
    <source>
        <strain evidence="3 4">DSM 44684</strain>
    </source>
</reference>
<feature type="transmembrane region" description="Helical" evidence="2">
    <location>
        <begin position="134"/>
        <end position="153"/>
    </location>
</feature>
<sequence>MVSLAMVVVAVVELVCVGLLWVRTARAPRVLLLGVVGLGIAYDSAVFGLGALIGEGTVLHGLSVGRFVGHALLTPLLVLWAVDRVGASVRWRRAAVVLTVILVGWGLIGELAHLRLVPRRFADTLRYAGETPAVPIPALVVTVVLLAAGTILWRADGLRFPLLGIALLVVASGAAALCPPLGNVGEAIMLAALVGAELVLSGRNSSDSGKGPAQGEPSDSRNSSPTPPTAS</sequence>
<organism evidence="3 4">
    <name type="scientific">Nocardia alba</name>
    <dbReference type="NCBI Taxonomy" id="225051"/>
    <lineage>
        <taxon>Bacteria</taxon>
        <taxon>Bacillati</taxon>
        <taxon>Actinomycetota</taxon>
        <taxon>Actinomycetes</taxon>
        <taxon>Mycobacteriales</taxon>
        <taxon>Nocardiaceae</taxon>
        <taxon>Nocardia</taxon>
    </lineage>
</organism>
<feature type="transmembrane region" description="Helical" evidence="2">
    <location>
        <begin position="59"/>
        <end position="82"/>
    </location>
</feature>
<evidence type="ECO:0000313" key="4">
    <source>
        <dbReference type="Proteomes" id="UP000294856"/>
    </source>
</evidence>
<dbReference type="STRING" id="1210063.GCA_001612665_00795"/>
<keyword evidence="2" id="KW-1133">Transmembrane helix</keyword>
<evidence type="ECO:0000256" key="1">
    <source>
        <dbReference type="SAM" id="MobiDB-lite"/>
    </source>
</evidence>
<feature type="transmembrane region" description="Helical" evidence="2">
    <location>
        <begin position="30"/>
        <end position="53"/>
    </location>
</feature>
<dbReference type="EMBL" id="SMFR01000002">
    <property type="protein sequence ID" value="TCJ97098.1"/>
    <property type="molecule type" value="Genomic_DNA"/>
</dbReference>
<name>A0A4R1FWN0_9NOCA</name>
<evidence type="ECO:0000313" key="3">
    <source>
        <dbReference type="EMBL" id="TCJ97098.1"/>
    </source>
</evidence>
<keyword evidence="2" id="KW-0472">Membrane</keyword>
<dbReference type="OrthoDB" id="4331374at2"/>
<proteinExistence type="predicted"/>
<protein>
    <submittedName>
        <fullName evidence="3">Uncharacterized protein</fullName>
    </submittedName>
</protein>
<feature type="transmembrane region" description="Helical" evidence="2">
    <location>
        <begin position="160"/>
        <end position="177"/>
    </location>
</feature>
<accession>A0A4R1FWN0</accession>
<feature type="transmembrane region" description="Helical" evidence="2">
    <location>
        <begin position="94"/>
        <end position="114"/>
    </location>
</feature>
<dbReference type="AlphaFoldDB" id="A0A4R1FWN0"/>
<dbReference type="RefSeq" id="WP_067446009.1">
    <property type="nucleotide sequence ID" value="NZ_SMFR01000002.1"/>
</dbReference>
<comment type="caution">
    <text evidence="3">The sequence shown here is derived from an EMBL/GenBank/DDBJ whole genome shotgun (WGS) entry which is preliminary data.</text>
</comment>